<protein>
    <submittedName>
        <fullName evidence="2">Uncharacterized protein DUF3244</fullName>
    </submittedName>
</protein>
<evidence type="ECO:0000313" key="2">
    <source>
        <dbReference type="EMBL" id="PPK94026.1"/>
    </source>
</evidence>
<dbReference type="AlphaFoldDB" id="A0A2S6IIL8"/>
<evidence type="ECO:0000256" key="1">
    <source>
        <dbReference type="SAM" id="SignalP"/>
    </source>
</evidence>
<keyword evidence="3" id="KW-1185">Reference proteome</keyword>
<evidence type="ECO:0000313" key="3">
    <source>
        <dbReference type="Proteomes" id="UP000239002"/>
    </source>
</evidence>
<organism evidence="2 3">
    <name type="scientific">Nonlabens xylanidelens</name>
    <dbReference type="NCBI Taxonomy" id="191564"/>
    <lineage>
        <taxon>Bacteria</taxon>
        <taxon>Pseudomonadati</taxon>
        <taxon>Bacteroidota</taxon>
        <taxon>Flavobacteriia</taxon>
        <taxon>Flavobacteriales</taxon>
        <taxon>Flavobacteriaceae</taxon>
        <taxon>Nonlabens</taxon>
    </lineage>
</organism>
<sequence length="189" mass="21397">MKAMKNLLFIALMLTALTGYATDVTSIVPPKSVTVVQFDNVKKGHQLTIKDTENVTLYNETIKSTGNYTKQFDLTTLENGSYTIELNKDSEVLTRSFNVENGIVNLSTEMTFYKPVATKRNNQLFVSQLSSNDEVLDVLIYYNNELVHKEAISDSSDLKRVFQLSPDKKGEYFIIMKSAGKSFYKTFTL</sequence>
<keyword evidence="1" id="KW-0732">Signal</keyword>
<gene>
    <name evidence="2" type="ORF">LY01_02248</name>
</gene>
<dbReference type="Pfam" id="PF11589">
    <property type="entry name" value="DUF3244"/>
    <property type="match status" value="1"/>
</dbReference>
<feature type="signal peptide" evidence="1">
    <location>
        <begin position="1"/>
        <end position="21"/>
    </location>
</feature>
<dbReference type="Proteomes" id="UP000239002">
    <property type="component" value="Unassembled WGS sequence"/>
</dbReference>
<dbReference type="OrthoDB" id="1122048at2"/>
<feature type="chain" id="PRO_5018090761" evidence="1">
    <location>
        <begin position="22"/>
        <end position="189"/>
    </location>
</feature>
<dbReference type="EMBL" id="PTJE01000005">
    <property type="protein sequence ID" value="PPK94026.1"/>
    <property type="molecule type" value="Genomic_DNA"/>
</dbReference>
<proteinExistence type="predicted"/>
<dbReference type="InterPro" id="IPR021638">
    <property type="entry name" value="DUF3244"/>
</dbReference>
<dbReference type="Gene3D" id="2.60.40.3080">
    <property type="match status" value="1"/>
</dbReference>
<name>A0A2S6IIL8_9FLAO</name>
<comment type="caution">
    <text evidence="2">The sequence shown here is derived from an EMBL/GenBank/DDBJ whole genome shotgun (WGS) entry which is preliminary data.</text>
</comment>
<accession>A0A2S6IIL8</accession>
<reference evidence="2 3" key="1">
    <citation type="submission" date="2018-02" db="EMBL/GenBank/DDBJ databases">
        <title>Genomic Encyclopedia of Archaeal and Bacterial Type Strains, Phase II (KMG-II): from individual species to whole genera.</title>
        <authorList>
            <person name="Goeker M."/>
        </authorList>
    </citation>
    <scope>NUCLEOTIDE SEQUENCE [LARGE SCALE GENOMIC DNA]</scope>
    <source>
        <strain evidence="2 3">DSM 16809</strain>
    </source>
</reference>